<gene>
    <name evidence="2" type="ORF">M947_10005</name>
</gene>
<keyword evidence="1" id="KW-0812">Transmembrane</keyword>
<reference evidence="2 3" key="1">
    <citation type="submission" date="2013-07" db="EMBL/GenBank/DDBJ databases">
        <title>Sulfurimonas hongkongensis AST-10 Genome Sequencing.</title>
        <authorList>
            <person name="Cai L."/>
            <person name="Zhang T."/>
        </authorList>
    </citation>
    <scope>NUCLEOTIDE SEQUENCE [LARGE SCALE GENOMIC DNA]</scope>
    <source>
        <strain evidence="2 3">AST-10</strain>
    </source>
</reference>
<keyword evidence="3" id="KW-1185">Reference proteome</keyword>
<feature type="transmembrane region" description="Helical" evidence="1">
    <location>
        <begin position="180"/>
        <end position="201"/>
    </location>
</feature>
<accession>T0J3N2</accession>
<dbReference type="OrthoDB" id="5365321at2"/>
<keyword evidence="1" id="KW-0472">Membrane</keyword>
<evidence type="ECO:0008006" key="4">
    <source>
        <dbReference type="Google" id="ProtNLM"/>
    </source>
</evidence>
<dbReference type="Proteomes" id="UP000015520">
    <property type="component" value="Unassembled WGS sequence"/>
</dbReference>
<name>T0J3N2_9BACT</name>
<feature type="transmembrane region" description="Helical" evidence="1">
    <location>
        <begin position="145"/>
        <end position="168"/>
    </location>
</feature>
<dbReference type="AlphaFoldDB" id="T0J3N2"/>
<evidence type="ECO:0000313" key="3">
    <source>
        <dbReference type="Proteomes" id="UP000015520"/>
    </source>
</evidence>
<evidence type="ECO:0000256" key="1">
    <source>
        <dbReference type="SAM" id="Phobius"/>
    </source>
</evidence>
<feature type="transmembrane region" description="Helical" evidence="1">
    <location>
        <begin position="255"/>
        <end position="276"/>
    </location>
</feature>
<organism evidence="2 3">
    <name type="scientific">Sulfurimonas hongkongensis</name>
    <dbReference type="NCBI Taxonomy" id="1172190"/>
    <lineage>
        <taxon>Bacteria</taxon>
        <taxon>Pseudomonadati</taxon>
        <taxon>Campylobacterota</taxon>
        <taxon>Epsilonproteobacteria</taxon>
        <taxon>Campylobacterales</taxon>
        <taxon>Sulfurimonadaceae</taxon>
        <taxon>Sulfurimonas</taxon>
    </lineage>
</organism>
<dbReference type="PATRIC" id="fig|1172190.3.peg.1935"/>
<dbReference type="eggNOG" id="ENOG5032SJ0">
    <property type="taxonomic scope" value="Bacteria"/>
</dbReference>
<sequence>MKEVINAYRTQKINVDSFLKTFINSLPRNYMDNSLEILKKNRFIQLMYGVDSDFKQSTPVISKKESDSSQIGNDKSHYFIKLQLDGDDIYISNPYIHHKTGKASLSVVQYVDSIYYVFDINLIHLLEDLKLIEYNSFHDKVKRTIYFFGSTMLAFVAIALIAYGGYIFFTLLFSLSTSDFLHDIFTSIISMTLGLAIYDLAKQIFEHEVMYQSFHQTEDKQYKVLGKFLISIIIALSIETLMVVFKIALDDASKMLSAFYLLIGTTIMLVGLGWFYKTIQESTTKDDC</sequence>
<evidence type="ECO:0000313" key="2">
    <source>
        <dbReference type="EMBL" id="EQB35605.1"/>
    </source>
</evidence>
<dbReference type="EMBL" id="AUPZ01000013">
    <property type="protein sequence ID" value="EQB35605.1"/>
    <property type="molecule type" value="Genomic_DNA"/>
</dbReference>
<dbReference type="STRING" id="1172190.M947_10005"/>
<keyword evidence="1" id="KW-1133">Transmembrane helix</keyword>
<comment type="caution">
    <text evidence="2">The sequence shown here is derived from an EMBL/GenBank/DDBJ whole genome shotgun (WGS) entry which is preliminary data.</text>
</comment>
<dbReference type="RefSeq" id="WP_021288245.1">
    <property type="nucleotide sequence ID" value="NZ_AUPZ01000013.1"/>
</dbReference>
<feature type="transmembrane region" description="Helical" evidence="1">
    <location>
        <begin position="228"/>
        <end position="249"/>
    </location>
</feature>
<protein>
    <recommendedName>
        <fullName evidence="4">General glycosylation pathway protein</fullName>
    </recommendedName>
</protein>
<proteinExistence type="predicted"/>